<accession>A0ABQ9Y076</accession>
<dbReference type="Proteomes" id="UP001281761">
    <property type="component" value="Unassembled WGS sequence"/>
</dbReference>
<organism evidence="2 3">
    <name type="scientific">Blattamonas nauphoetae</name>
    <dbReference type="NCBI Taxonomy" id="2049346"/>
    <lineage>
        <taxon>Eukaryota</taxon>
        <taxon>Metamonada</taxon>
        <taxon>Preaxostyla</taxon>
        <taxon>Oxymonadida</taxon>
        <taxon>Blattamonas</taxon>
    </lineage>
</organism>
<evidence type="ECO:0000313" key="2">
    <source>
        <dbReference type="EMBL" id="KAK2957157.1"/>
    </source>
</evidence>
<comment type="caution">
    <text evidence="2">The sequence shown here is derived from an EMBL/GenBank/DDBJ whole genome shotgun (WGS) entry which is preliminary data.</text>
</comment>
<evidence type="ECO:0000256" key="1">
    <source>
        <dbReference type="SAM" id="MobiDB-lite"/>
    </source>
</evidence>
<feature type="compositionally biased region" description="Basic residues" evidence="1">
    <location>
        <begin position="211"/>
        <end position="222"/>
    </location>
</feature>
<proteinExistence type="predicted"/>
<keyword evidence="3" id="KW-1185">Reference proteome</keyword>
<feature type="compositionally biased region" description="Polar residues" evidence="1">
    <location>
        <begin position="26"/>
        <end position="82"/>
    </location>
</feature>
<gene>
    <name evidence="2" type="ORF">BLNAU_7987</name>
</gene>
<feature type="region of interest" description="Disordered" evidence="1">
    <location>
        <begin position="136"/>
        <end position="222"/>
    </location>
</feature>
<reference evidence="2 3" key="1">
    <citation type="journal article" date="2022" name="bioRxiv">
        <title>Genomics of Preaxostyla Flagellates Illuminates Evolutionary Transitions and the Path Towards Mitochondrial Loss.</title>
        <authorList>
            <person name="Novak L.V.F."/>
            <person name="Treitli S.C."/>
            <person name="Pyrih J."/>
            <person name="Halakuc P."/>
            <person name="Pipaliya S.V."/>
            <person name="Vacek V."/>
            <person name="Brzon O."/>
            <person name="Soukal P."/>
            <person name="Eme L."/>
            <person name="Dacks J.B."/>
            <person name="Karnkowska A."/>
            <person name="Elias M."/>
            <person name="Hampl V."/>
        </authorList>
    </citation>
    <scope>NUCLEOTIDE SEQUENCE [LARGE SCALE GENOMIC DNA]</scope>
    <source>
        <strain evidence="2">NAU3</strain>
        <tissue evidence="2">Gut</tissue>
    </source>
</reference>
<evidence type="ECO:0000313" key="3">
    <source>
        <dbReference type="Proteomes" id="UP001281761"/>
    </source>
</evidence>
<name>A0ABQ9Y076_9EUKA</name>
<dbReference type="EMBL" id="JARBJD010000049">
    <property type="protein sequence ID" value="KAK2957157.1"/>
    <property type="molecule type" value="Genomic_DNA"/>
</dbReference>
<protein>
    <submittedName>
        <fullName evidence="2">Uncharacterized protein</fullName>
    </submittedName>
</protein>
<sequence length="222" mass="25301">MYSQDQINERRKRFGLVVQETDHQPNRIQPQKRQQSTRAPKQDRQPPSNASKFKPNIQQKLGNQSQTRQQPQATHTSTTSMTPEKEEEIWQRAITKKRRAARFGQDIPMSAEENLVIRKRRFAGMNIESFIFGGEEEQSQPVVAESHPPPQSIQTQIVSPVKDPIPVPIEEQKEPVSIVPESVEQDKPEPPTPPQDEEKTKPTPKKPAATPKKKVAAKKKKV</sequence>
<feature type="region of interest" description="Disordered" evidence="1">
    <location>
        <begin position="1"/>
        <end position="87"/>
    </location>
</feature>